<dbReference type="InterPro" id="IPR012838">
    <property type="entry name" value="PFL1_activating"/>
</dbReference>
<gene>
    <name evidence="12" type="primary">pflA</name>
    <name evidence="12" type="ORF">ACFSJH_18415</name>
</gene>
<proteinExistence type="inferred from homology"/>
<comment type="catalytic activity">
    <reaction evidence="10">
        <text>glycyl-[formate C-acetyltransferase] + reduced [flavodoxin] + S-adenosyl-L-methionine = glycin-2-yl radical-[formate C-acetyltransferase] + semiquinone [flavodoxin] + 5'-deoxyadenosine + L-methionine + H(+)</text>
        <dbReference type="Rhea" id="RHEA:19225"/>
        <dbReference type="Rhea" id="RHEA-COMP:10622"/>
        <dbReference type="Rhea" id="RHEA-COMP:12190"/>
        <dbReference type="Rhea" id="RHEA-COMP:12191"/>
        <dbReference type="Rhea" id="RHEA-COMP:14480"/>
        <dbReference type="ChEBI" id="CHEBI:15378"/>
        <dbReference type="ChEBI" id="CHEBI:17319"/>
        <dbReference type="ChEBI" id="CHEBI:29947"/>
        <dbReference type="ChEBI" id="CHEBI:32722"/>
        <dbReference type="ChEBI" id="CHEBI:57618"/>
        <dbReference type="ChEBI" id="CHEBI:57844"/>
        <dbReference type="ChEBI" id="CHEBI:59789"/>
        <dbReference type="ChEBI" id="CHEBI:140311"/>
        <dbReference type="EC" id="1.97.1.4"/>
    </reaction>
</comment>
<dbReference type="PANTHER" id="PTHR30352">
    <property type="entry name" value="PYRUVATE FORMATE-LYASE-ACTIVATING ENZYME"/>
    <property type="match status" value="1"/>
</dbReference>
<comment type="cofactor">
    <cofactor evidence="10">
        <name>[4Fe-4S] cluster</name>
        <dbReference type="ChEBI" id="CHEBI:49883"/>
    </cofactor>
    <text evidence="10">Binds 1 [4Fe-4S] cluster. The cluster is coordinated with 3 cysteines and an exchangeable S-adenosyl-L-methionine.</text>
</comment>
<dbReference type="SFLD" id="SFLDS00029">
    <property type="entry name" value="Radical_SAM"/>
    <property type="match status" value="1"/>
</dbReference>
<evidence type="ECO:0000256" key="5">
    <source>
        <dbReference type="ARBA" id="ARBA00022691"/>
    </source>
</evidence>
<feature type="domain" description="Radical SAM core" evidence="11">
    <location>
        <begin position="26"/>
        <end position="245"/>
    </location>
</feature>
<evidence type="ECO:0000256" key="7">
    <source>
        <dbReference type="ARBA" id="ARBA00023002"/>
    </source>
</evidence>
<evidence type="ECO:0000313" key="13">
    <source>
        <dbReference type="Proteomes" id="UP001597362"/>
    </source>
</evidence>
<dbReference type="EMBL" id="JBHUHO010000046">
    <property type="protein sequence ID" value="MFD2117707.1"/>
    <property type="molecule type" value="Genomic_DNA"/>
</dbReference>
<dbReference type="PANTHER" id="PTHR30352:SF5">
    <property type="entry name" value="PYRUVATE FORMATE-LYASE 1-ACTIVATING ENZYME"/>
    <property type="match status" value="1"/>
</dbReference>
<keyword evidence="5 10" id="KW-0949">S-adenosyl-L-methionine</keyword>
<dbReference type="PROSITE" id="PS01087">
    <property type="entry name" value="RADICAL_ACTIVATING"/>
    <property type="match status" value="1"/>
</dbReference>
<dbReference type="Pfam" id="PF04055">
    <property type="entry name" value="Radical_SAM"/>
    <property type="match status" value="1"/>
</dbReference>
<keyword evidence="8 10" id="KW-0408">Iron</keyword>
<keyword evidence="13" id="KW-1185">Reference proteome</keyword>
<dbReference type="InterPro" id="IPR001989">
    <property type="entry name" value="Radical_activat_CS"/>
</dbReference>
<comment type="subcellular location">
    <subcellularLocation>
        <location evidence="10">Cytoplasm</location>
    </subcellularLocation>
</comment>
<dbReference type="InterPro" id="IPR007197">
    <property type="entry name" value="rSAM"/>
</dbReference>
<dbReference type="SUPFAM" id="SSF102114">
    <property type="entry name" value="Radical SAM enzymes"/>
    <property type="match status" value="1"/>
</dbReference>
<comment type="similarity">
    <text evidence="2 10">Belongs to the organic radical-activating enzymes family.</text>
</comment>
<name>A0ABW4YQA0_9BACL</name>
<keyword evidence="4 10" id="KW-0004">4Fe-4S</keyword>
<dbReference type="InterPro" id="IPR012839">
    <property type="entry name" value="Organic_radical_activase"/>
</dbReference>
<evidence type="ECO:0000256" key="4">
    <source>
        <dbReference type="ARBA" id="ARBA00022485"/>
    </source>
</evidence>
<dbReference type="InterPro" id="IPR058240">
    <property type="entry name" value="rSAM_sf"/>
</dbReference>
<dbReference type="GO" id="GO:0043365">
    <property type="term" value="F:[formate-C-acetyltransferase]-activating enzyme activity"/>
    <property type="evidence" value="ECO:0007669"/>
    <property type="project" value="UniProtKB-EC"/>
</dbReference>
<dbReference type="EC" id="1.97.1.4" evidence="10"/>
<dbReference type="CDD" id="cd01335">
    <property type="entry name" value="Radical_SAM"/>
    <property type="match status" value="1"/>
</dbReference>
<sequence>MRTVTPPQSDLEVKGRIHSLETFGTVDGPGIRFVLFLQGCALRCQFCHNPDTWDTTIGKVMTVREVIEEIRPYVGYYTRSGGGLTVSGGEPTLQAPFVAALFRAVKQELGIHTALDSSGFNEPNHVAATGLFDATDLVMLDLKMIDEQKHHKLTTQSNKRILQFAQFLADHNKQMWVRHVVIPTITDEEEDIVKLGQTIARLGNVTRLELLPYHIMGKYKWQELGLTYELEHIEPPTKTKMLQVKQIVIDQLIDKELDINIGM</sequence>
<dbReference type="InterPro" id="IPR013785">
    <property type="entry name" value="Aldolase_TIM"/>
</dbReference>
<evidence type="ECO:0000256" key="2">
    <source>
        <dbReference type="ARBA" id="ARBA00009777"/>
    </source>
</evidence>
<keyword evidence="12" id="KW-0670">Pyruvate</keyword>
<evidence type="ECO:0000256" key="10">
    <source>
        <dbReference type="RuleBase" id="RU362053"/>
    </source>
</evidence>
<dbReference type="PROSITE" id="PS51918">
    <property type="entry name" value="RADICAL_SAM"/>
    <property type="match status" value="1"/>
</dbReference>
<evidence type="ECO:0000256" key="1">
    <source>
        <dbReference type="ARBA" id="ARBA00003141"/>
    </source>
</evidence>
<dbReference type="Gene3D" id="3.20.20.70">
    <property type="entry name" value="Aldolase class I"/>
    <property type="match status" value="1"/>
</dbReference>
<evidence type="ECO:0000259" key="11">
    <source>
        <dbReference type="PROSITE" id="PS51918"/>
    </source>
</evidence>
<comment type="function">
    <text evidence="1 10">Activation of pyruvate formate-lyase under anaerobic conditions by generation of an organic free radical, using S-adenosylmethionine and reduced flavodoxin as cosubstrates to produce 5'-deoxy-adenosine.</text>
</comment>
<dbReference type="InterPro" id="IPR034457">
    <property type="entry name" value="Organic_radical-activating"/>
</dbReference>
<dbReference type="PIRSF" id="PIRSF000371">
    <property type="entry name" value="PFL_act_enz"/>
    <property type="match status" value="1"/>
</dbReference>
<comment type="caution">
    <text evidence="12">The sequence shown here is derived from an EMBL/GenBank/DDBJ whole genome shotgun (WGS) entry which is preliminary data.</text>
</comment>
<keyword evidence="7 10" id="KW-0560">Oxidoreductase</keyword>
<evidence type="ECO:0000313" key="12">
    <source>
        <dbReference type="EMBL" id="MFD2117707.1"/>
    </source>
</evidence>
<dbReference type="NCBIfam" id="TIGR02493">
    <property type="entry name" value="PFLA"/>
    <property type="match status" value="1"/>
</dbReference>
<dbReference type="SFLD" id="SFLDG01066">
    <property type="entry name" value="organic_radical-activating_enz"/>
    <property type="match status" value="1"/>
</dbReference>
<dbReference type="Proteomes" id="UP001597362">
    <property type="component" value="Unassembled WGS sequence"/>
</dbReference>
<keyword evidence="9 10" id="KW-0411">Iron-sulfur</keyword>
<evidence type="ECO:0000256" key="6">
    <source>
        <dbReference type="ARBA" id="ARBA00022723"/>
    </source>
</evidence>
<keyword evidence="10" id="KW-0963">Cytoplasm</keyword>
<reference evidence="13" key="1">
    <citation type="journal article" date="2019" name="Int. J. Syst. Evol. Microbiol.">
        <title>The Global Catalogue of Microorganisms (GCM) 10K type strain sequencing project: providing services to taxonomists for standard genome sequencing and annotation.</title>
        <authorList>
            <consortium name="The Broad Institute Genomics Platform"/>
            <consortium name="The Broad Institute Genome Sequencing Center for Infectious Disease"/>
            <person name="Wu L."/>
            <person name="Ma J."/>
        </authorList>
    </citation>
    <scope>NUCLEOTIDE SEQUENCE [LARGE SCALE GENOMIC DNA]</scope>
    <source>
        <strain evidence="13">GH52</strain>
    </source>
</reference>
<evidence type="ECO:0000256" key="8">
    <source>
        <dbReference type="ARBA" id="ARBA00023004"/>
    </source>
</evidence>
<dbReference type="RefSeq" id="WP_377774953.1">
    <property type="nucleotide sequence ID" value="NZ_JBHUHO010000046.1"/>
</dbReference>
<organism evidence="12 13">
    <name type="scientific">Paenibacillus yanchengensis</name>
    <dbReference type="NCBI Taxonomy" id="2035833"/>
    <lineage>
        <taxon>Bacteria</taxon>
        <taxon>Bacillati</taxon>
        <taxon>Bacillota</taxon>
        <taxon>Bacilli</taxon>
        <taxon>Bacillales</taxon>
        <taxon>Paenibacillaceae</taxon>
        <taxon>Paenibacillus</taxon>
    </lineage>
</organism>
<evidence type="ECO:0000256" key="3">
    <source>
        <dbReference type="ARBA" id="ARBA00021356"/>
    </source>
</evidence>
<accession>A0ABW4YQA0</accession>
<keyword evidence="6 10" id="KW-0479">Metal-binding</keyword>
<evidence type="ECO:0000256" key="9">
    <source>
        <dbReference type="ARBA" id="ARBA00023014"/>
    </source>
</evidence>
<protein>
    <recommendedName>
        <fullName evidence="3 10">Pyruvate formate-lyase-activating enzyme</fullName>
        <ecNumber evidence="10">1.97.1.4</ecNumber>
    </recommendedName>
</protein>